<evidence type="ECO:0000256" key="9">
    <source>
        <dbReference type="SAM" id="Phobius"/>
    </source>
</evidence>
<dbReference type="PRINTS" id="PR01806">
    <property type="entry name" value="VIRFACTRMVIN"/>
</dbReference>
<feature type="transmembrane region" description="Helical" evidence="9">
    <location>
        <begin position="372"/>
        <end position="392"/>
    </location>
</feature>
<feature type="transmembrane region" description="Helical" evidence="9">
    <location>
        <begin position="506"/>
        <end position="531"/>
    </location>
</feature>
<evidence type="ECO:0000256" key="7">
    <source>
        <dbReference type="ARBA" id="ARBA00023136"/>
    </source>
</evidence>
<keyword evidence="3 9" id="KW-0812">Transmembrane</keyword>
<keyword evidence="6 9" id="KW-1133">Transmembrane helix</keyword>
<keyword evidence="2" id="KW-1003">Cell membrane</keyword>
<keyword evidence="7 9" id="KW-0472">Membrane</keyword>
<keyword evidence="11" id="KW-1185">Reference proteome</keyword>
<gene>
    <name evidence="10" type="ORF">BRM3_13260</name>
</gene>
<feature type="transmembrane region" description="Helical" evidence="9">
    <location>
        <begin position="106"/>
        <end position="127"/>
    </location>
</feature>
<reference evidence="10" key="1">
    <citation type="submission" date="2022-10" db="EMBL/GenBank/DDBJ databases">
        <title>Whole-Genome Sequencing of Brachybacterium huguangmaarense BRM-3, Isolated from Betula schmidtii.</title>
        <authorList>
            <person name="Haam D."/>
        </authorList>
    </citation>
    <scope>NUCLEOTIDE SEQUENCE</scope>
    <source>
        <strain evidence="10">BRM-3</strain>
    </source>
</reference>
<organism evidence="10 11">
    <name type="scientific">Brachybacterium huguangmaarense</name>
    <dbReference type="NCBI Taxonomy" id="1652028"/>
    <lineage>
        <taxon>Bacteria</taxon>
        <taxon>Bacillati</taxon>
        <taxon>Actinomycetota</taxon>
        <taxon>Actinomycetes</taxon>
        <taxon>Micrococcales</taxon>
        <taxon>Dermabacteraceae</taxon>
        <taxon>Brachybacterium</taxon>
    </lineage>
</organism>
<sequence>MSAPAAPRSSATVRGIARAAGLILVVTIVARIAGFVRYLVFGATVGAGDVGTAYASANLLPNVLFEVVAGGALAGAVIPLVAGLIEHDEDGSGARRASRVISALMGWMLLVTVPLAILVALLAHPIASLILGGDASGPGAILLGARMLRIFAVQIPLYGVTVLLGAFLQARRRFLWPALVPLVSSLVVMASYAVYAALSPAVATVTTISPATEAVLAWGTTAGVLMMALPLVIPARRAGLRLIPTLRFPEGTARQALGLAGAGLGAVGAQQAASALILLLAMRAGGTGTLPVFQYAQAVYLLPYAVLVVPLVTSVFPHLSELRLVGDADGFARAGAMSLRSVVAVAAAGGAVLFAAAPAIEQFFRLLDRAGATGVGSTVAALSLGLAPYAVATQSTRILSAAMRARDALVVGSVGWVCAAVLILLIVLPSATRRTAEASTAFGLCIALGMSVAALVGLSRLGDVLGQGPLRRGLFRGSALSVLAYVLAAVAGYAACRALMRAGAHMPLTILAGVVGGLAALVVVAVVLGLGDRETLRQLRRGRTPTRADTAAPVPAGPEQ</sequence>
<protein>
    <submittedName>
        <fullName evidence="10">MATE family efflux transporter</fullName>
    </submittedName>
</protein>
<feature type="region of interest" description="Disordered" evidence="8">
    <location>
        <begin position="539"/>
        <end position="560"/>
    </location>
</feature>
<feature type="transmembrane region" description="Helical" evidence="9">
    <location>
        <begin position="256"/>
        <end position="281"/>
    </location>
</feature>
<feature type="transmembrane region" description="Helical" evidence="9">
    <location>
        <begin position="215"/>
        <end position="235"/>
    </location>
</feature>
<evidence type="ECO:0000256" key="8">
    <source>
        <dbReference type="SAM" id="MobiDB-lite"/>
    </source>
</evidence>
<feature type="transmembrane region" description="Helical" evidence="9">
    <location>
        <begin position="63"/>
        <end position="85"/>
    </location>
</feature>
<dbReference type="EMBL" id="CP107020">
    <property type="protein sequence ID" value="UYG16554.1"/>
    <property type="molecule type" value="Genomic_DNA"/>
</dbReference>
<feature type="transmembrane region" description="Helical" evidence="9">
    <location>
        <begin position="341"/>
        <end position="360"/>
    </location>
</feature>
<feature type="transmembrane region" description="Helical" evidence="9">
    <location>
        <begin position="479"/>
        <end position="500"/>
    </location>
</feature>
<comment type="subcellular location">
    <subcellularLocation>
        <location evidence="1">Cell membrane</location>
        <topology evidence="1">Multi-pass membrane protein</topology>
    </subcellularLocation>
</comment>
<dbReference type="Proteomes" id="UP001164305">
    <property type="component" value="Chromosome"/>
</dbReference>
<dbReference type="RefSeq" id="WP_263593767.1">
    <property type="nucleotide sequence ID" value="NZ_CP107020.1"/>
</dbReference>
<feature type="transmembrane region" description="Helical" evidence="9">
    <location>
        <begin position="21"/>
        <end position="43"/>
    </location>
</feature>
<name>A0ABY6G0R5_9MICO</name>
<keyword evidence="4" id="KW-0133">Cell shape</keyword>
<evidence type="ECO:0000313" key="11">
    <source>
        <dbReference type="Proteomes" id="UP001164305"/>
    </source>
</evidence>
<evidence type="ECO:0000256" key="6">
    <source>
        <dbReference type="ARBA" id="ARBA00022989"/>
    </source>
</evidence>
<dbReference type="Pfam" id="PF03023">
    <property type="entry name" value="MurJ"/>
    <property type="match status" value="1"/>
</dbReference>
<keyword evidence="5" id="KW-0573">Peptidoglycan synthesis</keyword>
<evidence type="ECO:0000256" key="4">
    <source>
        <dbReference type="ARBA" id="ARBA00022960"/>
    </source>
</evidence>
<dbReference type="InterPro" id="IPR004268">
    <property type="entry name" value="MurJ"/>
</dbReference>
<feature type="transmembrane region" description="Helical" evidence="9">
    <location>
        <begin position="440"/>
        <end position="458"/>
    </location>
</feature>
<dbReference type="PANTHER" id="PTHR47019:SF1">
    <property type="entry name" value="LIPID II FLIPPASE MURJ"/>
    <property type="match status" value="1"/>
</dbReference>
<proteinExistence type="predicted"/>
<evidence type="ECO:0000256" key="2">
    <source>
        <dbReference type="ARBA" id="ARBA00022475"/>
    </source>
</evidence>
<feature type="transmembrane region" description="Helical" evidence="9">
    <location>
        <begin position="301"/>
        <end position="320"/>
    </location>
</feature>
<evidence type="ECO:0000256" key="5">
    <source>
        <dbReference type="ARBA" id="ARBA00022984"/>
    </source>
</evidence>
<feature type="transmembrane region" description="Helical" evidence="9">
    <location>
        <begin position="147"/>
        <end position="167"/>
    </location>
</feature>
<evidence type="ECO:0000256" key="3">
    <source>
        <dbReference type="ARBA" id="ARBA00022692"/>
    </source>
</evidence>
<feature type="transmembrane region" description="Helical" evidence="9">
    <location>
        <begin position="408"/>
        <end position="428"/>
    </location>
</feature>
<dbReference type="PANTHER" id="PTHR47019">
    <property type="entry name" value="LIPID II FLIPPASE MURJ"/>
    <property type="match status" value="1"/>
</dbReference>
<evidence type="ECO:0000256" key="1">
    <source>
        <dbReference type="ARBA" id="ARBA00004651"/>
    </source>
</evidence>
<evidence type="ECO:0000313" key="10">
    <source>
        <dbReference type="EMBL" id="UYG16554.1"/>
    </source>
</evidence>
<accession>A0ABY6G0R5</accession>
<feature type="transmembrane region" description="Helical" evidence="9">
    <location>
        <begin position="174"/>
        <end position="195"/>
    </location>
</feature>
<dbReference type="InterPro" id="IPR051050">
    <property type="entry name" value="Lipid_II_flippase_MurJ/MviN"/>
</dbReference>